<dbReference type="AlphaFoldDB" id="A0A0A9GPI2"/>
<protein>
    <submittedName>
        <fullName evidence="1">Uncharacterized protein</fullName>
    </submittedName>
</protein>
<proteinExistence type="predicted"/>
<reference evidence="1" key="2">
    <citation type="journal article" date="2015" name="Data Brief">
        <title>Shoot transcriptome of the giant reed, Arundo donax.</title>
        <authorList>
            <person name="Barrero R.A."/>
            <person name="Guerrero F.D."/>
            <person name="Moolhuijzen P."/>
            <person name="Goolsby J.A."/>
            <person name="Tidwell J."/>
            <person name="Bellgard S.E."/>
            <person name="Bellgard M.I."/>
        </authorList>
    </citation>
    <scope>NUCLEOTIDE SEQUENCE</scope>
    <source>
        <tissue evidence="1">Shoot tissue taken approximately 20 cm above the soil surface</tissue>
    </source>
</reference>
<dbReference type="EMBL" id="GBRH01170856">
    <property type="protein sequence ID" value="JAE27040.1"/>
    <property type="molecule type" value="Transcribed_RNA"/>
</dbReference>
<name>A0A0A9GPI2_ARUDO</name>
<sequence>MGSPVVAPGDILAIPLPGKLSHIGWHQGWNQFSWQLQKI</sequence>
<reference evidence="1" key="1">
    <citation type="submission" date="2014-09" db="EMBL/GenBank/DDBJ databases">
        <authorList>
            <person name="Magalhaes I.L.F."/>
            <person name="Oliveira U."/>
            <person name="Santos F.R."/>
            <person name="Vidigal T.H.D.A."/>
            <person name="Brescovit A.D."/>
            <person name="Santos A.J."/>
        </authorList>
    </citation>
    <scope>NUCLEOTIDE SEQUENCE</scope>
    <source>
        <tissue evidence="1">Shoot tissue taken approximately 20 cm above the soil surface</tissue>
    </source>
</reference>
<accession>A0A0A9GPI2</accession>
<organism evidence="1">
    <name type="scientific">Arundo donax</name>
    <name type="common">Giant reed</name>
    <name type="synonym">Donax arundinaceus</name>
    <dbReference type="NCBI Taxonomy" id="35708"/>
    <lineage>
        <taxon>Eukaryota</taxon>
        <taxon>Viridiplantae</taxon>
        <taxon>Streptophyta</taxon>
        <taxon>Embryophyta</taxon>
        <taxon>Tracheophyta</taxon>
        <taxon>Spermatophyta</taxon>
        <taxon>Magnoliopsida</taxon>
        <taxon>Liliopsida</taxon>
        <taxon>Poales</taxon>
        <taxon>Poaceae</taxon>
        <taxon>PACMAD clade</taxon>
        <taxon>Arundinoideae</taxon>
        <taxon>Arundineae</taxon>
        <taxon>Arundo</taxon>
    </lineage>
</organism>
<evidence type="ECO:0000313" key="1">
    <source>
        <dbReference type="EMBL" id="JAE27040.1"/>
    </source>
</evidence>